<name>A0ABS8WJB5_DATST</name>
<dbReference type="Proteomes" id="UP000823775">
    <property type="component" value="Unassembled WGS sequence"/>
</dbReference>
<dbReference type="InterPro" id="IPR030184">
    <property type="entry name" value="WAT1-related"/>
</dbReference>
<comment type="caution">
    <text evidence="8">The sequence shown here is derived from an EMBL/GenBank/DDBJ whole genome shotgun (WGS) entry which is preliminary data.</text>
</comment>
<keyword evidence="9" id="KW-1185">Reference proteome</keyword>
<dbReference type="EMBL" id="JACEIK010006961">
    <property type="protein sequence ID" value="MCE3049525.1"/>
    <property type="molecule type" value="Genomic_DNA"/>
</dbReference>
<evidence type="ECO:0000256" key="2">
    <source>
        <dbReference type="ARBA" id="ARBA00007635"/>
    </source>
</evidence>
<proteinExistence type="inferred from homology"/>
<feature type="transmembrane region" description="Helical" evidence="6">
    <location>
        <begin position="51"/>
        <end position="71"/>
    </location>
</feature>
<evidence type="ECO:0000256" key="5">
    <source>
        <dbReference type="ARBA" id="ARBA00023136"/>
    </source>
</evidence>
<dbReference type="InterPro" id="IPR000620">
    <property type="entry name" value="EamA_dom"/>
</dbReference>
<protein>
    <recommendedName>
        <fullName evidence="6">WAT1-related protein</fullName>
    </recommendedName>
</protein>
<evidence type="ECO:0000313" key="8">
    <source>
        <dbReference type="EMBL" id="MCE3049525.1"/>
    </source>
</evidence>
<keyword evidence="3 6" id="KW-0812">Transmembrane</keyword>
<feature type="domain" description="EamA" evidence="7">
    <location>
        <begin position="53"/>
        <end position="191"/>
    </location>
</feature>
<accession>A0ABS8WJB5</accession>
<evidence type="ECO:0000256" key="4">
    <source>
        <dbReference type="ARBA" id="ARBA00022989"/>
    </source>
</evidence>
<evidence type="ECO:0000313" key="9">
    <source>
        <dbReference type="Proteomes" id="UP000823775"/>
    </source>
</evidence>
<gene>
    <name evidence="8" type="ORF">HAX54_045109</name>
</gene>
<feature type="transmembrane region" description="Helical" evidence="6">
    <location>
        <begin position="173"/>
        <end position="192"/>
    </location>
</feature>
<sequence length="216" mass="24416">MAKFLGSSIGVTGALVFALVKGPQLNFMNWSKGKTKGNHSSNLNYSLKEEWLKGSLVMLLANIIWSVWLILQVRIVKQYPAKLRLATLYCLFSWIQSSIWAMLMERNISAWKLKWDINLFSVAYCGVIVTGLTYWIQLWAVEKKGPVFIAMFTPLSLIITAIVSAFLWKETLYVGSVCGGILLIGGLYLVLWGKNREAEREKEDKIVEMKDGTTVI</sequence>
<comment type="subcellular location">
    <subcellularLocation>
        <location evidence="1 6">Membrane</location>
        <topology evidence="1 6">Multi-pass membrane protein</topology>
    </subcellularLocation>
</comment>
<feature type="transmembrane region" description="Helical" evidence="6">
    <location>
        <begin position="147"/>
        <end position="167"/>
    </location>
</feature>
<feature type="transmembrane region" description="Helical" evidence="6">
    <location>
        <begin position="115"/>
        <end position="135"/>
    </location>
</feature>
<evidence type="ECO:0000256" key="3">
    <source>
        <dbReference type="ARBA" id="ARBA00022692"/>
    </source>
</evidence>
<dbReference type="InterPro" id="IPR037185">
    <property type="entry name" value="EmrE-like"/>
</dbReference>
<evidence type="ECO:0000256" key="1">
    <source>
        <dbReference type="ARBA" id="ARBA00004141"/>
    </source>
</evidence>
<dbReference type="PANTHER" id="PTHR31218">
    <property type="entry name" value="WAT1-RELATED PROTEIN"/>
    <property type="match status" value="1"/>
</dbReference>
<comment type="similarity">
    <text evidence="2 6">Belongs to the drug/metabolite transporter (DMT) superfamily. Plant drug/metabolite exporter (P-DME) (TC 2.A.7.4) family.</text>
</comment>
<keyword evidence="5 6" id="KW-0472">Membrane</keyword>
<feature type="transmembrane region" description="Helical" evidence="6">
    <location>
        <begin position="83"/>
        <end position="103"/>
    </location>
</feature>
<dbReference type="Pfam" id="PF00892">
    <property type="entry name" value="EamA"/>
    <property type="match status" value="1"/>
</dbReference>
<evidence type="ECO:0000256" key="6">
    <source>
        <dbReference type="RuleBase" id="RU363077"/>
    </source>
</evidence>
<dbReference type="SUPFAM" id="SSF103481">
    <property type="entry name" value="Multidrug resistance efflux transporter EmrE"/>
    <property type="match status" value="1"/>
</dbReference>
<evidence type="ECO:0000259" key="7">
    <source>
        <dbReference type="Pfam" id="PF00892"/>
    </source>
</evidence>
<organism evidence="8 9">
    <name type="scientific">Datura stramonium</name>
    <name type="common">Jimsonweed</name>
    <name type="synonym">Common thornapple</name>
    <dbReference type="NCBI Taxonomy" id="4076"/>
    <lineage>
        <taxon>Eukaryota</taxon>
        <taxon>Viridiplantae</taxon>
        <taxon>Streptophyta</taxon>
        <taxon>Embryophyta</taxon>
        <taxon>Tracheophyta</taxon>
        <taxon>Spermatophyta</taxon>
        <taxon>Magnoliopsida</taxon>
        <taxon>eudicotyledons</taxon>
        <taxon>Gunneridae</taxon>
        <taxon>Pentapetalae</taxon>
        <taxon>asterids</taxon>
        <taxon>lamiids</taxon>
        <taxon>Solanales</taxon>
        <taxon>Solanaceae</taxon>
        <taxon>Solanoideae</taxon>
        <taxon>Datureae</taxon>
        <taxon>Datura</taxon>
    </lineage>
</organism>
<reference evidence="8 9" key="1">
    <citation type="journal article" date="2021" name="BMC Genomics">
        <title>Datura genome reveals duplications of psychoactive alkaloid biosynthetic genes and high mutation rate following tissue culture.</title>
        <authorList>
            <person name="Rajewski A."/>
            <person name="Carter-House D."/>
            <person name="Stajich J."/>
            <person name="Litt A."/>
        </authorList>
    </citation>
    <scope>NUCLEOTIDE SEQUENCE [LARGE SCALE GENOMIC DNA]</scope>
    <source>
        <strain evidence="8">AR-01</strain>
    </source>
</reference>
<keyword evidence="4 6" id="KW-1133">Transmembrane helix</keyword>